<evidence type="ECO:0000313" key="6">
    <source>
        <dbReference type="EMBL" id="EAU01437.3"/>
    </source>
</evidence>
<keyword evidence="1 3" id="KW-0732">Signal</keyword>
<dbReference type="InterPro" id="IPR055131">
    <property type="entry name" value="Cj1289-like_C"/>
</dbReference>
<feature type="chain" id="PRO_5005899623" description="SurA N-terminal domain-containing protein" evidence="3">
    <location>
        <begin position="23"/>
        <end position="276"/>
    </location>
</feature>
<dbReference type="InterPro" id="IPR046357">
    <property type="entry name" value="PPIase_dom_sf"/>
</dbReference>
<dbReference type="PANTHER" id="PTHR47637:SF1">
    <property type="entry name" value="CHAPERONE SURA"/>
    <property type="match status" value="1"/>
</dbReference>
<evidence type="ECO:0000256" key="1">
    <source>
        <dbReference type="ARBA" id="ARBA00022729"/>
    </source>
</evidence>
<reference evidence="6" key="1">
    <citation type="submission" date="2016-07" db="EMBL/GenBank/DDBJ databases">
        <title>Comparative genomics of the Campylobacter concisus group.</title>
        <authorList>
            <person name="Miller W.G."/>
            <person name="Yee E."/>
            <person name="Chapman M.H."/>
            <person name="Huynh S."/>
            <person name="Bono J.L."/>
            <person name="On S.L.W."/>
            <person name="StLeger J."/>
            <person name="Foster G."/>
            <person name="Parker C.T."/>
        </authorList>
    </citation>
    <scope>NUCLEOTIDE SEQUENCE</scope>
    <source>
        <strain evidence="6">525.92</strain>
    </source>
</reference>
<gene>
    <name evidence="6" type="ORF">CCV52592_0549</name>
</gene>
<evidence type="ECO:0000259" key="4">
    <source>
        <dbReference type="Pfam" id="PF09312"/>
    </source>
</evidence>
<sequence>MTKKLFFAASVCAALNLFSAQMVNGIAAIVENEPITLYEVYQLKEQLKTDESQALNLLIRDRLEQAQIKNLGISVTPFEVNERIDAIAKQNGMTSTQFRSSVESQGTSFTDFKNEVEKKMLQEKLYRNIASEAGKNVTDERAKAYYEANKEQFNIFNSAEIVLFRAASMQELENQRGKLSPLKGVQAQNLTLEYQSANPQLASIIANTAIGDFTQIFKTQEGFDMFYVKNKIGSYTPSFDQIKDEIINSLYQNEQQKTMQDYFDKLRAKAKVQILR</sequence>
<feature type="signal peptide" evidence="3">
    <location>
        <begin position="1"/>
        <end position="22"/>
    </location>
</feature>
<dbReference type="InterPro" id="IPR050280">
    <property type="entry name" value="OMP_Chaperone_SurA"/>
</dbReference>
<dbReference type="Gene3D" id="1.10.4030.10">
    <property type="entry name" value="Porin chaperone SurA, peptide-binding domain"/>
    <property type="match status" value="1"/>
</dbReference>
<dbReference type="InterPro" id="IPR027304">
    <property type="entry name" value="Trigger_fact/SurA_dom_sf"/>
</dbReference>
<evidence type="ECO:0000256" key="3">
    <source>
        <dbReference type="SAM" id="SignalP"/>
    </source>
</evidence>
<dbReference type="SUPFAM" id="SSF109998">
    <property type="entry name" value="Triger factor/SurA peptide-binding domain-like"/>
    <property type="match status" value="1"/>
</dbReference>
<dbReference type="InterPro" id="IPR015391">
    <property type="entry name" value="SurA_N"/>
</dbReference>
<evidence type="ECO:0000259" key="5">
    <source>
        <dbReference type="Pfam" id="PF22506"/>
    </source>
</evidence>
<name>A7H0G2_CAMC5</name>
<evidence type="ECO:0000313" key="7">
    <source>
        <dbReference type="Proteomes" id="UP000006380"/>
    </source>
</evidence>
<feature type="domain" description="Cj1289-like C-terminal" evidence="5">
    <location>
        <begin position="139"/>
        <end position="231"/>
    </location>
</feature>
<dbReference type="KEGG" id="ccv:CCV52592_0549"/>
<keyword evidence="2" id="KW-0697">Rotamase</keyword>
<dbReference type="Proteomes" id="UP000006380">
    <property type="component" value="Chromosome"/>
</dbReference>
<evidence type="ECO:0008006" key="8">
    <source>
        <dbReference type="Google" id="ProtNLM"/>
    </source>
</evidence>
<keyword evidence="7" id="KW-1185">Reference proteome</keyword>
<protein>
    <recommendedName>
        <fullName evidence="8">SurA N-terminal domain-containing protein</fullName>
    </recommendedName>
</protein>
<dbReference type="Pfam" id="PF22506">
    <property type="entry name" value="Cj1289-like_C"/>
    <property type="match status" value="1"/>
</dbReference>
<organism evidence="6 7">
    <name type="scientific">Campylobacter curvus (strain 525.92)</name>
    <dbReference type="NCBI Taxonomy" id="360105"/>
    <lineage>
        <taxon>Bacteria</taxon>
        <taxon>Pseudomonadati</taxon>
        <taxon>Campylobacterota</taxon>
        <taxon>Epsilonproteobacteria</taxon>
        <taxon>Campylobacterales</taxon>
        <taxon>Campylobacteraceae</taxon>
        <taxon>Campylobacter</taxon>
    </lineage>
</organism>
<dbReference type="RefSeq" id="WP_041743386.1">
    <property type="nucleotide sequence ID" value="NC_009715.2"/>
</dbReference>
<dbReference type="AlphaFoldDB" id="A7H0G2"/>
<dbReference type="PANTHER" id="PTHR47637">
    <property type="entry name" value="CHAPERONE SURA"/>
    <property type="match status" value="1"/>
</dbReference>
<proteinExistence type="predicted"/>
<dbReference type="GO" id="GO:0003755">
    <property type="term" value="F:peptidyl-prolyl cis-trans isomerase activity"/>
    <property type="evidence" value="ECO:0007669"/>
    <property type="project" value="UniProtKB-KW"/>
</dbReference>
<dbReference type="Gene3D" id="3.10.50.40">
    <property type="match status" value="1"/>
</dbReference>
<keyword evidence="2" id="KW-0413">Isomerase</keyword>
<accession>A7H0G2</accession>
<dbReference type="EMBL" id="CP000767">
    <property type="protein sequence ID" value="EAU01437.3"/>
    <property type="molecule type" value="Genomic_DNA"/>
</dbReference>
<dbReference type="Pfam" id="PF09312">
    <property type="entry name" value="SurA_N"/>
    <property type="match status" value="1"/>
</dbReference>
<evidence type="ECO:0000256" key="2">
    <source>
        <dbReference type="ARBA" id="ARBA00023110"/>
    </source>
</evidence>
<feature type="domain" description="SurA N-terminal" evidence="4">
    <location>
        <begin position="51"/>
        <end position="124"/>
    </location>
</feature>
<dbReference type="STRING" id="360105.CCV52592_0549"/>